<dbReference type="Pfam" id="PF01266">
    <property type="entry name" value="DAO"/>
    <property type="match status" value="1"/>
</dbReference>
<gene>
    <name evidence="3" type="ORF">A9Q02_05215</name>
</gene>
<dbReference type="Proteomes" id="UP000220922">
    <property type="component" value="Unassembled WGS sequence"/>
</dbReference>
<dbReference type="SUPFAM" id="SSF51905">
    <property type="entry name" value="FAD/NAD(P)-binding domain"/>
    <property type="match status" value="1"/>
</dbReference>
<dbReference type="EMBL" id="LYXE01000170">
    <property type="protein sequence ID" value="PDV96942.1"/>
    <property type="molecule type" value="Genomic_DNA"/>
</dbReference>
<evidence type="ECO:0000313" key="3">
    <source>
        <dbReference type="EMBL" id="PDV96942.1"/>
    </source>
</evidence>
<evidence type="ECO:0000259" key="2">
    <source>
        <dbReference type="Pfam" id="PF01266"/>
    </source>
</evidence>
<keyword evidence="1" id="KW-0560">Oxidoreductase</keyword>
<dbReference type="Gene3D" id="3.50.50.60">
    <property type="entry name" value="FAD/NAD(P)-binding domain"/>
    <property type="match status" value="1"/>
</dbReference>
<dbReference type="PANTHER" id="PTHR13847">
    <property type="entry name" value="SARCOSINE DEHYDROGENASE-RELATED"/>
    <property type="match status" value="1"/>
</dbReference>
<dbReference type="PANTHER" id="PTHR13847:SF287">
    <property type="entry name" value="FAD-DEPENDENT OXIDOREDUCTASE DOMAIN-CONTAINING PROTEIN 1"/>
    <property type="match status" value="1"/>
</dbReference>
<reference evidence="3 4" key="1">
    <citation type="submission" date="2016-05" db="EMBL/GenBank/DDBJ databases">
        <authorList>
            <person name="Lavstsen T."/>
            <person name="Jespersen J.S."/>
        </authorList>
    </citation>
    <scope>NUCLEOTIDE SEQUENCE [LARGE SCALE GENOMIC DNA]</scope>
    <source>
        <strain evidence="3 4">B7-9</strain>
    </source>
</reference>
<proteinExistence type="predicted"/>
<sequence length="457" mass="48379">MHDASAEVVICGAGIAGIATAYELAVTHGVRGVVLVEQGDPLALTSDKSSEAYRNWWPDEAMVALMNRSLDRLEALASDHALLLNRRGYLYVTLDPVGAEQLHASAQQVSAAGAGPLRVHGAGGTGVPYVPASAHGFADQPDGADMILDRALLQRNFPYVTEQAVAALHVRRAGWFSARQLGMLMLEQARAAGVQLLRGHLSGVDVVGGAVRGVQVDLANGGTTKIATRALVSAAGPLQQTIGAMLGLKLPIYNELHLKLSFNDQLGIVPRDAPLLILNDPVVLPWATEEREALAEDPALRWLLDPLPAGAHGRPEGGPGATTLLLLWDYHTTPVEPIFPLPVDPVVSEVVLRGMATLIPGLAAYLERLPQSYIDGGYYTRTRENRPLVGPLPVEGAYLIGALGGFGLMAACGASELVAAHVVGASLPAYAPAFDLRRYDDPAYMARLAQWGDVGQL</sequence>
<comment type="caution">
    <text evidence="3">The sequence shown here is derived from an EMBL/GenBank/DDBJ whole genome shotgun (WGS) entry which is preliminary data.</text>
</comment>
<dbReference type="GO" id="GO:0005737">
    <property type="term" value="C:cytoplasm"/>
    <property type="evidence" value="ECO:0007669"/>
    <property type="project" value="TreeGrafter"/>
</dbReference>
<feature type="domain" description="FAD dependent oxidoreductase" evidence="2">
    <location>
        <begin position="8"/>
        <end position="420"/>
    </location>
</feature>
<protein>
    <submittedName>
        <fullName evidence="3">FAD-dependent oxidoreductase</fullName>
    </submittedName>
</protein>
<organism evidence="3 4">
    <name type="scientific">Candidatus Chloroploca asiatica</name>
    <dbReference type="NCBI Taxonomy" id="1506545"/>
    <lineage>
        <taxon>Bacteria</taxon>
        <taxon>Bacillati</taxon>
        <taxon>Chloroflexota</taxon>
        <taxon>Chloroflexia</taxon>
        <taxon>Chloroflexales</taxon>
        <taxon>Chloroflexineae</taxon>
        <taxon>Oscillochloridaceae</taxon>
        <taxon>Candidatus Chloroploca</taxon>
    </lineage>
</organism>
<name>A0A2H3KSV7_9CHLR</name>
<evidence type="ECO:0000256" key="1">
    <source>
        <dbReference type="ARBA" id="ARBA00023002"/>
    </source>
</evidence>
<dbReference type="InterPro" id="IPR006076">
    <property type="entry name" value="FAD-dep_OxRdtase"/>
</dbReference>
<dbReference type="AlphaFoldDB" id="A0A2H3KSV7"/>
<dbReference type="Gene3D" id="3.30.9.10">
    <property type="entry name" value="D-Amino Acid Oxidase, subunit A, domain 2"/>
    <property type="match status" value="1"/>
</dbReference>
<dbReference type="RefSeq" id="WP_097654885.1">
    <property type="nucleotide sequence ID" value="NZ_LYXE01000170.1"/>
</dbReference>
<dbReference type="OrthoDB" id="9772081at2"/>
<keyword evidence="4" id="KW-1185">Reference proteome</keyword>
<dbReference type="GO" id="GO:0016491">
    <property type="term" value="F:oxidoreductase activity"/>
    <property type="evidence" value="ECO:0007669"/>
    <property type="project" value="UniProtKB-KW"/>
</dbReference>
<evidence type="ECO:0000313" key="4">
    <source>
        <dbReference type="Proteomes" id="UP000220922"/>
    </source>
</evidence>
<accession>A0A2H3KSV7</accession>
<dbReference type="InterPro" id="IPR036188">
    <property type="entry name" value="FAD/NAD-bd_sf"/>
</dbReference>